<sequence length="513" mass="57146">MDPERKLRHEEFTVQVGASSVLEVILLCIAPFILLGIRNNLLIFAALRMQNFYTVSLLDFSCIILPVIFLLTVASDHASELILVCLLSYVVSTLVLLVFNRGKQLMKFVQPQTTVNLFYGQDLICDTLILTCIMILSIDFPICPRRLAKTPDYGLGLMDTGTGCFILLSGLSASRFLLVPLEKSRLLRSLYRAVLPITTLGLLRPIAISSLGYQHITSEYGTHWNFFLTIGFCRVVSTLFLAFVSSLSWFKSGSLGTQAAFSVSFGCAFLLCSCYLDRTLKPHVIGSTQWPTQEARAESLIYANLEGLTSLAGYCAIFFLAFSFYAVLRKWSLPVGREPSKLQVLFSRKLFFFLLATTVITGFAFRSVGPKNVSRRFANPEYVLLICFICSATAFCSWAVHALFCLLKQLTGYVDCPPSALFYALSSHGLLYFLVSNLLTGFVNISFDTVSFISPNSELNHTTGKYSCDLISSCIQLSILVLYTAFSMGVVVVLAQRSLPSKQWWYSCSRHSE</sequence>
<dbReference type="GO" id="GO:0032216">
    <property type="term" value="F:glucosaminyl-phosphatidylinositol O-acyltransferase activity"/>
    <property type="evidence" value="ECO:0007669"/>
    <property type="project" value="TreeGrafter"/>
</dbReference>
<keyword evidence="4 5" id="KW-0472">Membrane</keyword>
<dbReference type="Proteomes" id="UP001497525">
    <property type="component" value="Unassembled WGS sequence"/>
</dbReference>
<evidence type="ECO:0000256" key="5">
    <source>
        <dbReference type="RuleBase" id="RU280819"/>
    </source>
</evidence>
<feature type="transmembrane region" description="Helical" evidence="5">
    <location>
        <begin position="224"/>
        <end position="247"/>
    </location>
</feature>
<keyword evidence="3 5" id="KW-1133">Transmembrane helix</keyword>
<keyword evidence="5" id="KW-0337">GPI-anchor biosynthesis</keyword>
<feature type="transmembrane region" description="Helical" evidence="5">
    <location>
        <begin position="57"/>
        <end position="75"/>
    </location>
</feature>
<keyword evidence="5" id="KW-0012">Acyltransferase</keyword>
<dbReference type="PANTHER" id="PTHR20661">
    <property type="entry name" value="PHOSPHATIDYLINOSITOL-GLYCAN BIOSYNTHESIS CLASS W PROTEIN"/>
    <property type="match status" value="1"/>
</dbReference>
<dbReference type="Pfam" id="PF06423">
    <property type="entry name" value="GWT1"/>
    <property type="match status" value="1"/>
</dbReference>
<comment type="caution">
    <text evidence="6">The sequence shown here is derived from an EMBL/GenBank/DDBJ whole genome shotgun (WGS) entry which is preliminary data.</text>
</comment>
<evidence type="ECO:0000256" key="4">
    <source>
        <dbReference type="ARBA" id="ARBA00023136"/>
    </source>
</evidence>
<protein>
    <recommendedName>
        <fullName evidence="5">Phosphatidylinositol-glycan biosynthesis class W protein</fullName>
        <ecNumber evidence="5">2.3.-.-</ecNumber>
    </recommendedName>
</protein>
<dbReference type="EC" id="2.3.-.-" evidence="5"/>
<comment type="pathway">
    <text evidence="5">Glycolipid biosynthesis; glycosylphosphatidylinositol-anchor biosynthesis.</text>
</comment>
<evidence type="ECO:0000313" key="7">
    <source>
        <dbReference type="Proteomes" id="UP001497525"/>
    </source>
</evidence>
<evidence type="ECO:0000256" key="2">
    <source>
        <dbReference type="ARBA" id="ARBA00022692"/>
    </source>
</evidence>
<dbReference type="EMBL" id="CAXLJL010000112">
    <property type="protein sequence ID" value="CAL5132025.1"/>
    <property type="molecule type" value="Genomic_DNA"/>
</dbReference>
<dbReference type="GO" id="GO:0072659">
    <property type="term" value="P:protein localization to plasma membrane"/>
    <property type="evidence" value="ECO:0007669"/>
    <property type="project" value="TreeGrafter"/>
</dbReference>
<feature type="transmembrane region" description="Helical" evidence="5">
    <location>
        <begin position="81"/>
        <end position="102"/>
    </location>
</feature>
<name>A0AAV2T5L8_CALDB</name>
<keyword evidence="5" id="KW-0256">Endoplasmic reticulum</keyword>
<accession>A0AAV2T5L8</accession>
<feature type="transmembrane region" description="Helical" evidence="5">
    <location>
        <begin position="349"/>
        <end position="368"/>
    </location>
</feature>
<gene>
    <name evidence="6" type="ORF">CDAUBV1_LOCUS4543</name>
</gene>
<dbReference type="PANTHER" id="PTHR20661:SF0">
    <property type="entry name" value="PHOSPHATIDYLINOSITOL-GLYCAN BIOSYNTHESIS CLASS W PROTEIN"/>
    <property type="match status" value="1"/>
</dbReference>
<evidence type="ECO:0000313" key="6">
    <source>
        <dbReference type="EMBL" id="CAL5132025.1"/>
    </source>
</evidence>
<keyword evidence="5" id="KW-0808">Transferase</keyword>
<feature type="transmembrane region" description="Helical" evidence="5">
    <location>
        <begin position="259"/>
        <end position="276"/>
    </location>
</feature>
<reference evidence="6" key="1">
    <citation type="submission" date="2024-06" db="EMBL/GenBank/DDBJ databases">
        <authorList>
            <person name="Liu X."/>
            <person name="Lenzi L."/>
            <person name="Haldenby T S."/>
            <person name="Uol C."/>
        </authorList>
    </citation>
    <scope>NUCLEOTIDE SEQUENCE</scope>
</reference>
<feature type="transmembrane region" description="Helical" evidence="5">
    <location>
        <begin position="12"/>
        <end position="37"/>
    </location>
</feature>
<proteinExistence type="inferred from homology"/>
<evidence type="ECO:0000256" key="3">
    <source>
        <dbReference type="ARBA" id="ARBA00022989"/>
    </source>
</evidence>
<dbReference type="InterPro" id="IPR009447">
    <property type="entry name" value="PIGW/GWT1"/>
</dbReference>
<keyword evidence="2 5" id="KW-0812">Transmembrane</keyword>
<comment type="function">
    <text evidence="5">A acetyltransferase, which acetylates the inositol ring of phosphatidylinositol during biosynthesis of GPI-anchor.</text>
</comment>
<feature type="transmembrane region" description="Helical" evidence="5">
    <location>
        <begin position="123"/>
        <end position="142"/>
    </location>
</feature>
<comment type="similarity">
    <text evidence="5">Belongs to the PIGW family.</text>
</comment>
<feature type="transmembrane region" description="Helical" evidence="5">
    <location>
        <begin position="311"/>
        <end position="328"/>
    </location>
</feature>
<dbReference type="GO" id="GO:0005789">
    <property type="term" value="C:endoplasmic reticulum membrane"/>
    <property type="evidence" value="ECO:0007669"/>
    <property type="project" value="UniProtKB-SubCell"/>
</dbReference>
<feature type="transmembrane region" description="Helical" evidence="5">
    <location>
        <begin position="154"/>
        <end position="178"/>
    </location>
</feature>
<feature type="transmembrane region" description="Helical" evidence="5">
    <location>
        <begin position="470"/>
        <end position="495"/>
    </location>
</feature>
<comment type="subcellular location">
    <subcellularLocation>
        <location evidence="5">Endoplasmic reticulum membrane</location>
        <topology evidence="5">Multi-pass membrane protein</topology>
    </subcellularLocation>
    <subcellularLocation>
        <location evidence="1">Membrane</location>
        <topology evidence="1">Multi-pass membrane protein</topology>
    </subcellularLocation>
</comment>
<dbReference type="AlphaFoldDB" id="A0AAV2T5L8"/>
<organism evidence="6 7">
    <name type="scientific">Calicophoron daubneyi</name>
    <name type="common">Rumen fluke</name>
    <name type="synonym">Paramphistomum daubneyi</name>
    <dbReference type="NCBI Taxonomy" id="300641"/>
    <lineage>
        <taxon>Eukaryota</taxon>
        <taxon>Metazoa</taxon>
        <taxon>Spiralia</taxon>
        <taxon>Lophotrochozoa</taxon>
        <taxon>Platyhelminthes</taxon>
        <taxon>Trematoda</taxon>
        <taxon>Digenea</taxon>
        <taxon>Plagiorchiida</taxon>
        <taxon>Pronocephalata</taxon>
        <taxon>Paramphistomoidea</taxon>
        <taxon>Paramphistomidae</taxon>
        <taxon>Calicophoron</taxon>
    </lineage>
</organism>
<dbReference type="GO" id="GO:0006506">
    <property type="term" value="P:GPI anchor biosynthetic process"/>
    <property type="evidence" value="ECO:0007669"/>
    <property type="project" value="UniProtKB-KW"/>
</dbReference>
<feature type="transmembrane region" description="Helical" evidence="5">
    <location>
        <begin position="383"/>
        <end position="407"/>
    </location>
</feature>
<evidence type="ECO:0000256" key="1">
    <source>
        <dbReference type="ARBA" id="ARBA00004141"/>
    </source>
</evidence>